<sequence>MKIKILCLLLIISTFSFSQTDTDIYLFDFIQGDSIIVLDNPINISNNKGYDNQPSFLNDGSGVLYASTRNNQTDIALYDIDNNVNVWLTDTEASEYSPIQTPNKKYFTTVRMEEDGSQLLWMYKFNGKKQEVLIEDLRVGYHAWISKKMLASFVIDDPSILEISNLKYKIKYPIDKNIGRSILKIPNTELLSIISLEHEEPEIYSINPVNSEKKYLADPLEDSQDLAWTPDGTMIMGKDDKLYKLKPGVDKTWVQFASLSSLGLSGITRLTISPNGNKIAIVVNDNLE</sequence>
<evidence type="ECO:0008006" key="5">
    <source>
        <dbReference type="Google" id="ProtNLM"/>
    </source>
</evidence>
<dbReference type="OrthoDB" id="9797498at2"/>
<organism evidence="3 4">
    <name type="scientific">Aureibaculum marinum</name>
    <dbReference type="NCBI Taxonomy" id="2487930"/>
    <lineage>
        <taxon>Bacteria</taxon>
        <taxon>Pseudomonadati</taxon>
        <taxon>Bacteroidota</taxon>
        <taxon>Flavobacteriia</taxon>
        <taxon>Flavobacteriales</taxon>
        <taxon>Flavobacteriaceae</taxon>
        <taxon>Aureibaculum</taxon>
    </lineage>
</organism>
<gene>
    <name evidence="3" type="ORF">EGM88_01900</name>
</gene>
<keyword evidence="2" id="KW-0732">Signal</keyword>
<dbReference type="Gene3D" id="2.120.10.30">
    <property type="entry name" value="TolB, C-terminal domain"/>
    <property type="match status" value="1"/>
</dbReference>
<reference evidence="3 4" key="1">
    <citation type="submission" date="2018-11" db="EMBL/GenBank/DDBJ databases">
        <title>Aureibaculum marinum gen. nov., sp. nov., a member of the family Flavobacteriaceae isolated from the Bohai Sea.</title>
        <authorList>
            <person name="Ji X."/>
        </authorList>
    </citation>
    <scope>NUCLEOTIDE SEQUENCE [LARGE SCALE GENOMIC DNA]</scope>
    <source>
        <strain evidence="3 4">BH-SD17</strain>
    </source>
</reference>
<dbReference type="EMBL" id="RPFJ01000002">
    <property type="protein sequence ID" value="RPE00039.1"/>
    <property type="molecule type" value="Genomic_DNA"/>
</dbReference>
<protein>
    <recommendedName>
        <fullName evidence="5">WD40 repeat domain-containing protein</fullName>
    </recommendedName>
</protein>
<evidence type="ECO:0000256" key="2">
    <source>
        <dbReference type="SAM" id="SignalP"/>
    </source>
</evidence>
<dbReference type="SUPFAM" id="SSF69304">
    <property type="entry name" value="Tricorn protease N-terminal domain"/>
    <property type="match status" value="1"/>
</dbReference>
<dbReference type="Pfam" id="PF07676">
    <property type="entry name" value="PD40"/>
    <property type="match status" value="1"/>
</dbReference>
<dbReference type="PANTHER" id="PTHR36842:SF1">
    <property type="entry name" value="PROTEIN TOLB"/>
    <property type="match status" value="1"/>
</dbReference>
<keyword evidence="4" id="KW-1185">Reference proteome</keyword>
<comment type="similarity">
    <text evidence="1">Belongs to the TolB family.</text>
</comment>
<dbReference type="PANTHER" id="PTHR36842">
    <property type="entry name" value="PROTEIN TOLB HOMOLOG"/>
    <property type="match status" value="1"/>
</dbReference>
<feature type="chain" id="PRO_5018301450" description="WD40 repeat domain-containing protein" evidence="2">
    <location>
        <begin position="19"/>
        <end position="288"/>
    </location>
</feature>
<evidence type="ECO:0000256" key="1">
    <source>
        <dbReference type="ARBA" id="ARBA00009820"/>
    </source>
</evidence>
<evidence type="ECO:0000313" key="3">
    <source>
        <dbReference type="EMBL" id="RPE00039.1"/>
    </source>
</evidence>
<dbReference type="RefSeq" id="WP_123896274.1">
    <property type="nucleotide sequence ID" value="NZ_RPFJ01000002.1"/>
</dbReference>
<accession>A0A3N4P0S1</accession>
<dbReference type="InterPro" id="IPR011659">
    <property type="entry name" value="WD40"/>
</dbReference>
<feature type="signal peptide" evidence="2">
    <location>
        <begin position="1"/>
        <end position="18"/>
    </location>
</feature>
<comment type="caution">
    <text evidence="3">The sequence shown here is derived from an EMBL/GenBank/DDBJ whole genome shotgun (WGS) entry which is preliminary data.</text>
</comment>
<dbReference type="AlphaFoldDB" id="A0A3N4P0S1"/>
<name>A0A3N4P0S1_9FLAO</name>
<dbReference type="InterPro" id="IPR011042">
    <property type="entry name" value="6-blade_b-propeller_TolB-like"/>
</dbReference>
<dbReference type="Proteomes" id="UP000270856">
    <property type="component" value="Unassembled WGS sequence"/>
</dbReference>
<proteinExistence type="inferred from homology"/>
<evidence type="ECO:0000313" key="4">
    <source>
        <dbReference type="Proteomes" id="UP000270856"/>
    </source>
</evidence>